<organism evidence="16 17">
    <name type="scientific">Sphingobium chlorophenolicum L-1</name>
    <dbReference type="NCBI Taxonomy" id="690566"/>
    <lineage>
        <taxon>Bacteria</taxon>
        <taxon>Pseudomonadati</taxon>
        <taxon>Pseudomonadota</taxon>
        <taxon>Alphaproteobacteria</taxon>
        <taxon>Sphingomonadales</taxon>
        <taxon>Sphingomonadaceae</taxon>
        <taxon>Sphingobium</taxon>
    </lineage>
</organism>
<keyword evidence="17" id="KW-1185">Reference proteome</keyword>
<evidence type="ECO:0000256" key="8">
    <source>
        <dbReference type="ARBA" id="ARBA00023077"/>
    </source>
</evidence>
<keyword evidence="7" id="KW-0406">Ion transport</keyword>
<evidence type="ECO:0000256" key="5">
    <source>
        <dbReference type="ARBA" id="ARBA00022692"/>
    </source>
</evidence>
<keyword evidence="10 11" id="KW-0998">Cell outer membrane</keyword>
<dbReference type="CDD" id="cd01347">
    <property type="entry name" value="ligand_gated_channel"/>
    <property type="match status" value="1"/>
</dbReference>
<feature type="chain" id="PRO_5003339328" evidence="13">
    <location>
        <begin position="26"/>
        <end position="753"/>
    </location>
</feature>
<keyword evidence="8 12" id="KW-0798">TonB box</keyword>
<evidence type="ECO:0000256" key="9">
    <source>
        <dbReference type="ARBA" id="ARBA00023136"/>
    </source>
</evidence>
<dbReference type="PROSITE" id="PS52016">
    <property type="entry name" value="TONB_DEPENDENT_REC_3"/>
    <property type="match status" value="1"/>
</dbReference>
<dbReference type="InterPro" id="IPR000531">
    <property type="entry name" value="Beta-barrel_TonB"/>
</dbReference>
<keyword evidence="16" id="KW-0675">Receptor</keyword>
<dbReference type="KEGG" id="sch:Sphch_3908"/>
<keyword evidence="3 11" id="KW-1134">Transmembrane beta strand</keyword>
<feature type="domain" description="TonB-dependent receptor-like beta-barrel" evidence="14">
    <location>
        <begin position="292"/>
        <end position="719"/>
    </location>
</feature>
<dbReference type="AlphaFoldDB" id="F6F1S3"/>
<keyword evidence="2 11" id="KW-0813">Transport</keyword>
<dbReference type="Proteomes" id="UP000007150">
    <property type="component" value="Chromosome 2"/>
</dbReference>
<dbReference type="HOGENOM" id="CLU_008287_15_0_5"/>
<dbReference type="InterPro" id="IPR036942">
    <property type="entry name" value="Beta-barrel_TonB_sf"/>
</dbReference>
<dbReference type="RefSeq" id="WP_013849713.1">
    <property type="nucleotide sequence ID" value="NC_015594.1"/>
</dbReference>
<dbReference type="Gene3D" id="2.40.170.20">
    <property type="entry name" value="TonB-dependent receptor, beta-barrel domain"/>
    <property type="match status" value="1"/>
</dbReference>
<evidence type="ECO:0000256" key="3">
    <source>
        <dbReference type="ARBA" id="ARBA00022452"/>
    </source>
</evidence>
<gene>
    <name evidence="16" type="ORF">Sphch_3908</name>
</gene>
<evidence type="ECO:0000313" key="16">
    <source>
        <dbReference type="EMBL" id="AEG51489.1"/>
    </source>
</evidence>
<keyword evidence="13" id="KW-0732">Signal</keyword>
<protein>
    <submittedName>
        <fullName evidence="16">TonB-dependent receptor</fullName>
    </submittedName>
</protein>
<evidence type="ECO:0000256" key="13">
    <source>
        <dbReference type="SAM" id="SignalP"/>
    </source>
</evidence>
<comment type="similarity">
    <text evidence="11 12">Belongs to the TonB-dependent receptor family.</text>
</comment>
<evidence type="ECO:0000256" key="1">
    <source>
        <dbReference type="ARBA" id="ARBA00004571"/>
    </source>
</evidence>
<dbReference type="SUPFAM" id="SSF56935">
    <property type="entry name" value="Porins"/>
    <property type="match status" value="1"/>
</dbReference>
<dbReference type="EMBL" id="CP002799">
    <property type="protein sequence ID" value="AEG51489.1"/>
    <property type="molecule type" value="Genomic_DNA"/>
</dbReference>
<reference evidence="16 17" key="1">
    <citation type="submission" date="2011-05" db="EMBL/GenBank/DDBJ databases">
        <title>Complete sequence of chromosome 2 of Sphingobium chlorophenolicum L-1.</title>
        <authorList>
            <consortium name="US DOE Joint Genome Institute"/>
            <person name="Lucas S."/>
            <person name="Han J."/>
            <person name="Lapidus A."/>
            <person name="Cheng J.-F."/>
            <person name="Goodwin L."/>
            <person name="Pitluck S."/>
            <person name="Peters L."/>
            <person name="Daligault H."/>
            <person name="Han C."/>
            <person name="Tapia R."/>
            <person name="Land M."/>
            <person name="Hauser L."/>
            <person name="Kyrpides N."/>
            <person name="Ivanova N."/>
            <person name="Pagani I."/>
            <person name="Turner P."/>
            <person name="Copley S."/>
            <person name="Woyke T."/>
        </authorList>
    </citation>
    <scope>NUCLEOTIDE SEQUENCE [LARGE SCALE GENOMIC DNA]</scope>
    <source>
        <strain evidence="16 17">L-1</strain>
    </source>
</reference>
<keyword evidence="4" id="KW-0410">Iron transport</keyword>
<dbReference type="InterPro" id="IPR039426">
    <property type="entry name" value="TonB-dep_rcpt-like"/>
</dbReference>
<dbReference type="Pfam" id="PF07715">
    <property type="entry name" value="Plug"/>
    <property type="match status" value="1"/>
</dbReference>
<name>F6F1S3_SPHCR</name>
<proteinExistence type="inferred from homology"/>
<accession>F6F1S3</accession>
<dbReference type="Pfam" id="PF00593">
    <property type="entry name" value="TonB_dep_Rec_b-barrel"/>
    <property type="match status" value="1"/>
</dbReference>
<evidence type="ECO:0000256" key="2">
    <source>
        <dbReference type="ARBA" id="ARBA00022448"/>
    </source>
</evidence>
<dbReference type="InterPro" id="IPR012910">
    <property type="entry name" value="Plug_dom"/>
</dbReference>
<evidence type="ECO:0000256" key="10">
    <source>
        <dbReference type="ARBA" id="ARBA00023237"/>
    </source>
</evidence>
<dbReference type="PANTHER" id="PTHR32552:SF81">
    <property type="entry name" value="TONB-DEPENDENT OUTER MEMBRANE RECEPTOR"/>
    <property type="match status" value="1"/>
</dbReference>
<dbReference type="GO" id="GO:0009279">
    <property type="term" value="C:cell outer membrane"/>
    <property type="evidence" value="ECO:0007669"/>
    <property type="project" value="UniProtKB-SubCell"/>
</dbReference>
<keyword evidence="5 11" id="KW-0812">Transmembrane</keyword>
<dbReference type="GO" id="GO:0006826">
    <property type="term" value="P:iron ion transport"/>
    <property type="evidence" value="ECO:0007669"/>
    <property type="project" value="UniProtKB-KW"/>
</dbReference>
<sequence length="753" mass="81345" precursor="true">MPRKILLTTAAISALIVAAQAQAQAQPTTGAAAQDNSGQIGDIVVTAQKRSESISKVPMSITAVSAAQLTSSASKNLEELQGIVPGVTFPKQTTYGGAPIVIRGTSGQGTFLEDDPVAVYVDGIYQASNSRFGVSDLTDVQSVEIVRGPQGTLQGRNATAGAILIRTVDPGDELSGFVRASLADPLEYRVEGAVSLPVSDTFGIRLAADHFDERGYARNLFNNQHIGGQVASNFRAVLKWEPDSPLSVRLALNYQQLSNRQAAARWAATTVTTTGRAVVAPTPYMSLPGALEDQYLDSKLDLNITSHNKQKSPSAALELHYDLGSVEIVSLTGLSKATNDGTADSDGLGTVDTNGVSLNDTANGQLRQAFNQGHITGNQQTQELRLQSVGNGRFKWLVGLFGSRAFDKFAFDITNRKFTTAINQVAAFRARQVNYSGAIFADGTFRLIDELSVTGGIRYTKESKLFSNSFTVTNLDTGLVLTGPIRSAPPRAKWDDVSYRAGLNYQVTPDTLLYVNYSKGFKSGGFNAFGVGPTPAFNPEKLNSFEAGLKAYFLDRRGYVAISGYSNNYDNLQVTAGVPTGGVIVQNAASAKIKGFEIEGEFKPVDHLTLSGNAAYTDATYSSFRNAQAVGGELVDATGFRLPNTPKWQYFVQADYGMDLTSSWRANLQLSWRWRDMVYFFGTNQSRNLRGEAYGELGGRIELTQTDAQFSVALYARNLLDRRVVASEQVQFAYPVAFFNEPRVVGVALSKKF</sequence>
<keyword evidence="9 11" id="KW-0472">Membrane</keyword>
<dbReference type="STRING" id="690566.Sphch_3908"/>
<evidence type="ECO:0000256" key="6">
    <source>
        <dbReference type="ARBA" id="ARBA00023004"/>
    </source>
</evidence>
<keyword evidence="6" id="KW-0408">Iron</keyword>
<comment type="subcellular location">
    <subcellularLocation>
        <location evidence="1 11">Cell outer membrane</location>
        <topology evidence="1 11">Multi-pass membrane protein</topology>
    </subcellularLocation>
</comment>
<feature type="signal peptide" evidence="13">
    <location>
        <begin position="1"/>
        <end position="25"/>
    </location>
</feature>
<evidence type="ECO:0000256" key="4">
    <source>
        <dbReference type="ARBA" id="ARBA00022496"/>
    </source>
</evidence>
<evidence type="ECO:0000259" key="14">
    <source>
        <dbReference type="Pfam" id="PF00593"/>
    </source>
</evidence>
<feature type="domain" description="TonB-dependent receptor plug" evidence="15">
    <location>
        <begin position="54"/>
        <end position="162"/>
    </location>
</feature>
<evidence type="ECO:0000259" key="15">
    <source>
        <dbReference type="Pfam" id="PF07715"/>
    </source>
</evidence>
<dbReference type="PANTHER" id="PTHR32552">
    <property type="entry name" value="FERRICHROME IRON RECEPTOR-RELATED"/>
    <property type="match status" value="1"/>
</dbReference>
<evidence type="ECO:0000256" key="11">
    <source>
        <dbReference type="PROSITE-ProRule" id="PRU01360"/>
    </source>
</evidence>
<evidence type="ECO:0000256" key="12">
    <source>
        <dbReference type="RuleBase" id="RU003357"/>
    </source>
</evidence>
<evidence type="ECO:0000313" key="17">
    <source>
        <dbReference type="Proteomes" id="UP000007150"/>
    </source>
</evidence>
<evidence type="ECO:0000256" key="7">
    <source>
        <dbReference type="ARBA" id="ARBA00023065"/>
    </source>
</evidence>